<dbReference type="InterPro" id="IPR036291">
    <property type="entry name" value="NAD(P)-bd_dom_sf"/>
</dbReference>
<dbReference type="OrthoDB" id="9792005at2"/>
<comment type="similarity">
    <text evidence="1">Belongs to the ornithine cyclodeaminase/mu-crystallin family.</text>
</comment>
<accession>H0UP43</accession>
<dbReference type="eggNOG" id="COG2423">
    <property type="taxonomic scope" value="Bacteria"/>
</dbReference>
<sequence length="328" mass="34632">MKLIGAEAVRKVLPMSEAVKAVRSALGAWSSGRAQVPVRERLSLELGDVLVMPASVKEVSEAAGVKVVSVFPGNVSLDKPSVTALMFLLSSETGEVEALIDGTELTRIRTGAVTCCATDLLARKDASVGALFGTGGQGMTQLEGMLLARPLKRVNVYDCDPDRSRRFVELAAPMAEARGCWLVAAESPEDAVADAMVVTTATTSSKPVFPGAMLPMGAHVNAIGAYTPTSRELDSQTLERADLVYVDYLKGAMEEAGDLLIPIEEGRFGPERITGELGELILGGKEGRTSKFQITVMKSVGFGALDVLCAQRAFNRALSEGLGVEVSL</sequence>
<protein>
    <submittedName>
        <fullName evidence="2">Putative ornithine cyclodeaminase, mu-crystallin</fullName>
    </submittedName>
</protein>
<evidence type="ECO:0000313" key="2">
    <source>
        <dbReference type="EMBL" id="EHM10546.1"/>
    </source>
</evidence>
<dbReference type="Pfam" id="PF02423">
    <property type="entry name" value="OCD_Mu_crystall"/>
    <property type="match status" value="1"/>
</dbReference>
<evidence type="ECO:0000313" key="3">
    <source>
        <dbReference type="Proteomes" id="UP000005730"/>
    </source>
</evidence>
<dbReference type="GO" id="GO:0005737">
    <property type="term" value="C:cytoplasm"/>
    <property type="evidence" value="ECO:0007669"/>
    <property type="project" value="TreeGrafter"/>
</dbReference>
<dbReference type="AlphaFoldDB" id="H0UP43"/>
<dbReference type="Gene3D" id="3.30.1780.10">
    <property type="entry name" value="ornithine cyclodeaminase, domain 1"/>
    <property type="match status" value="1"/>
</dbReference>
<dbReference type="GO" id="GO:0016491">
    <property type="term" value="F:oxidoreductase activity"/>
    <property type="evidence" value="ECO:0007669"/>
    <property type="project" value="UniProtKB-ARBA"/>
</dbReference>
<dbReference type="Gene3D" id="3.40.50.720">
    <property type="entry name" value="NAD(P)-binding Rossmann-like Domain"/>
    <property type="match status" value="1"/>
</dbReference>
<dbReference type="SUPFAM" id="SSF51735">
    <property type="entry name" value="NAD(P)-binding Rossmann-fold domains"/>
    <property type="match status" value="1"/>
</dbReference>
<dbReference type="PANTHER" id="PTHR13812:SF19">
    <property type="entry name" value="KETIMINE REDUCTASE MU-CRYSTALLIN"/>
    <property type="match status" value="1"/>
</dbReference>
<dbReference type="HOGENOM" id="CLU_042088_1_0_0"/>
<dbReference type="InterPro" id="IPR003462">
    <property type="entry name" value="ODC_Mu_crystall"/>
</dbReference>
<evidence type="ECO:0000256" key="1">
    <source>
        <dbReference type="ARBA" id="ARBA00008903"/>
    </source>
</evidence>
<proteinExistence type="inferred from homology"/>
<dbReference type="FunFam" id="3.40.50.720:FF:000311">
    <property type="entry name" value="Ornithine cyclodeaminase"/>
    <property type="match status" value="1"/>
</dbReference>
<dbReference type="PIRSF" id="PIRSF001439">
    <property type="entry name" value="CryM"/>
    <property type="match status" value="1"/>
</dbReference>
<name>H0UP43_9BACT</name>
<organism evidence="2 3">
    <name type="scientific">Thermanaerovibrio velox DSM 12556</name>
    <dbReference type="NCBI Taxonomy" id="926567"/>
    <lineage>
        <taxon>Bacteria</taxon>
        <taxon>Thermotogati</taxon>
        <taxon>Synergistota</taxon>
        <taxon>Synergistia</taxon>
        <taxon>Synergistales</taxon>
        <taxon>Synergistaceae</taxon>
        <taxon>Thermanaerovibrio</taxon>
    </lineage>
</organism>
<gene>
    <name evidence="2" type="ORF">TheveDRAFT_1428</name>
</gene>
<dbReference type="PANTHER" id="PTHR13812">
    <property type="entry name" value="KETIMINE REDUCTASE MU-CRYSTALLIN"/>
    <property type="match status" value="1"/>
</dbReference>
<reference evidence="2 3" key="1">
    <citation type="submission" date="2011-10" db="EMBL/GenBank/DDBJ databases">
        <title>The Noncontiguous Finished genome of Thermanaerovibrio velox DSM 12556.</title>
        <authorList>
            <consortium name="US DOE Joint Genome Institute (JGI-PGF)"/>
            <person name="Lucas S."/>
            <person name="Copeland A."/>
            <person name="Lapidus A."/>
            <person name="Glavina del Rio T."/>
            <person name="Dalin E."/>
            <person name="Tice H."/>
            <person name="Bruce D."/>
            <person name="Goodwin L."/>
            <person name="Pitluck S."/>
            <person name="Peters L."/>
            <person name="Mikhailova N."/>
            <person name="Teshima H."/>
            <person name="Kyrpides N."/>
            <person name="Mavromatis K."/>
            <person name="Ivanova N."/>
            <person name="Markowitz V."/>
            <person name="Cheng J.-F."/>
            <person name="Hugenholtz P."/>
            <person name="Woyke T."/>
            <person name="Wu D."/>
            <person name="Spring S."/>
            <person name="Brambilla E.-M."/>
            <person name="Klenk H.-P."/>
            <person name="Eisen J.A."/>
        </authorList>
    </citation>
    <scope>NUCLEOTIDE SEQUENCE [LARGE SCALE GENOMIC DNA]</scope>
    <source>
        <strain evidence="2 3">DSM 12556</strain>
    </source>
</reference>
<dbReference type="GO" id="GO:0019752">
    <property type="term" value="P:carboxylic acid metabolic process"/>
    <property type="evidence" value="ECO:0007669"/>
    <property type="project" value="UniProtKB-ARBA"/>
</dbReference>
<dbReference type="Proteomes" id="UP000005730">
    <property type="component" value="Chromosome"/>
</dbReference>
<dbReference type="STRING" id="926567.TheveDRAFT_1428"/>
<dbReference type="RefSeq" id="WP_006584040.1">
    <property type="nucleotide sequence ID" value="NZ_CM001377.1"/>
</dbReference>
<dbReference type="InterPro" id="IPR023401">
    <property type="entry name" value="ODC_N"/>
</dbReference>
<keyword evidence="3" id="KW-1185">Reference proteome</keyword>
<dbReference type="EMBL" id="CM001377">
    <property type="protein sequence ID" value="EHM10546.1"/>
    <property type="molecule type" value="Genomic_DNA"/>
</dbReference>